<keyword evidence="2" id="KW-0378">Hydrolase</keyword>
<dbReference type="Gene3D" id="3.40.50.1000">
    <property type="entry name" value="HAD superfamily/HAD-like"/>
    <property type="match status" value="1"/>
</dbReference>
<dbReference type="EMBL" id="MU005783">
    <property type="protein sequence ID" value="KAF2704265.1"/>
    <property type="molecule type" value="Genomic_DNA"/>
</dbReference>
<comment type="similarity">
    <text evidence="1">Belongs to the HAD-like hydrolase superfamily. S-2-haloalkanoic acid dehalogenase family.</text>
</comment>
<proteinExistence type="inferred from homology"/>
<dbReference type="Proteomes" id="UP000799428">
    <property type="component" value="Unassembled WGS sequence"/>
</dbReference>
<name>A0A6G1JVI5_9PLEO</name>
<dbReference type="InterPro" id="IPR006439">
    <property type="entry name" value="HAD-SF_hydro_IA"/>
</dbReference>
<organism evidence="3 4">
    <name type="scientific">Pleomassaria siparia CBS 279.74</name>
    <dbReference type="NCBI Taxonomy" id="1314801"/>
    <lineage>
        <taxon>Eukaryota</taxon>
        <taxon>Fungi</taxon>
        <taxon>Dikarya</taxon>
        <taxon>Ascomycota</taxon>
        <taxon>Pezizomycotina</taxon>
        <taxon>Dothideomycetes</taxon>
        <taxon>Pleosporomycetidae</taxon>
        <taxon>Pleosporales</taxon>
        <taxon>Pleomassariaceae</taxon>
        <taxon>Pleomassaria</taxon>
    </lineage>
</organism>
<dbReference type="PRINTS" id="PR00413">
    <property type="entry name" value="HADHALOGNASE"/>
</dbReference>
<dbReference type="PANTHER" id="PTHR43316">
    <property type="entry name" value="HYDROLASE, HALOACID DELAHOGENASE-RELATED"/>
    <property type="match status" value="1"/>
</dbReference>
<dbReference type="AlphaFoldDB" id="A0A6G1JVI5"/>
<reference evidence="3" key="1">
    <citation type="journal article" date="2020" name="Stud. Mycol.">
        <title>101 Dothideomycetes genomes: a test case for predicting lifestyles and emergence of pathogens.</title>
        <authorList>
            <person name="Haridas S."/>
            <person name="Albert R."/>
            <person name="Binder M."/>
            <person name="Bloem J."/>
            <person name="Labutti K."/>
            <person name="Salamov A."/>
            <person name="Andreopoulos B."/>
            <person name="Baker S."/>
            <person name="Barry K."/>
            <person name="Bills G."/>
            <person name="Bluhm B."/>
            <person name="Cannon C."/>
            <person name="Castanera R."/>
            <person name="Culley D."/>
            <person name="Daum C."/>
            <person name="Ezra D."/>
            <person name="Gonzalez J."/>
            <person name="Henrissat B."/>
            <person name="Kuo A."/>
            <person name="Liang C."/>
            <person name="Lipzen A."/>
            <person name="Lutzoni F."/>
            <person name="Magnuson J."/>
            <person name="Mondo S."/>
            <person name="Nolan M."/>
            <person name="Ohm R."/>
            <person name="Pangilinan J."/>
            <person name="Park H.-J."/>
            <person name="Ramirez L."/>
            <person name="Alfaro M."/>
            <person name="Sun H."/>
            <person name="Tritt A."/>
            <person name="Yoshinaga Y."/>
            <person name="Zwiers L.-H."/>
            <person name="Turgeon B."/>
            <person name="Goodwin S."/>
            <person name="Spatafora J."/>
            <person name="Crous P."/>
            <person name="Grigoriev I."/>
        </authorList>
    </citation>
    <scope>NUCLEOTIDE SEQUENCE</scope>
    <source>
        <strain evidence="3">CBS 279.74</strain>
    </source>
</reference>
<dbReference type="SFLD" id="SFLDS00003">
    <property type="entry name" value="Haloacid_Dehalogenase"/>
    <property type="match status" value="1"/>
</dbReference>
<evidence type="ECO:0000313" key="3">
    <source>
        <dbReference type="EMBL" id="KAF2704265.1"/>
    </source>
</evidence>
<gene>
    <name evidence="3" type="ORF">K504DRAFT_162017</name>
</gene>
<dbReference type="InterPro" id="IPR023214">
    <property type="entry name" value="HAD_sf"/>
</dbReference>
<evidence type="ECO:0000256" key="2">
    <source>
        <dbReference type="ARBA" id="ARBA00022801"/>
    </source>
</evidence>
<accession>A0A6G1JVI5</accession>
<evidence type="ECO:0000313" key="4">
    <source>
        <dbReference type="Proteomes" id="UP000799428"/>
    </source>
</evidence>
<dbReference type="InterPro" id="IPR006328">
    <property type="entry name" value="2-HAD"/>
</dbReference>
<protein>
    <submittedName>
        <fullName evidence="3">HAD-like protein</fullName>
    </submittedName>
</protein>
<dbReference type="GO" id="GO:0016791">
    <property type="term" value="F:phosphatase activity"/>
    <property type="evidence" value="ECO:0007669"/>
    <property type="project" value="UniProtKB-ARBA"/>
</dbReference>
<dbReference type="InterPro" id="IPR023198">
    <property type="entry name" value="PGP-like_dom2"/>
</dbReference>
<evidence type="ECO:0000256" key="1">
    <source>
        <dbReference type="ARBA" id="ARBA00008106"/>
    </source>
</evidence>
<dbReference type="InterPro" id="IPR051540">
    <property type="entry name" value="S-2-haloacid_dehalogenase"/>
</dbReference>
<dbReference type="Gene3D" id="1.10.150.240">
    <property type="entry name" value="Putative phosphatase, domain 2"/>
    <property type="match status" value="1"/>
</dbReference>
<sequence length="254" mass="27303">MSSSSSKKEEIVLAFDVYGTLLSTESIAEQLASHFGSDKAAEIAKEWRKYQLEYTWRLNSMDKYIPFSTVNRLSLQHALTATSTPSQPPLSLSDASTAALLESYNTLSVFPDVPPLFSHLTASPHMHACVFSNGTADMISASLTQSPDLAPHAHLFRHVVVVEPVGKFKPHPAVYTHLLTTVGKADDAGDVWLISGNPFDVVGANAIGMRTCWVDRSGGGWADALVEGDKGRPSVVVGGLDEVVGAIEGFMGRM</sequence>
<dbReference type="NCBIfam" id="TIGR01428">
    <property type="entry name" value="HAD_type_II"/>
    <property type="match status" value="1"/>
</dbReference>
<dbReference type="SUPFAM" id="SSF56784">
    <property type="entry name" value="HAD-like"/>
    <property type="match status" value="1"/>
</dbReference>
<dbReference type="InterPro" id="IPR036412">
    <property type="entry name" value="HAD-like_sf"/>
</dbReference>
<dbReference type="OrthoDB" id="3256520at2759"/>
<dbReference type="PANTHER" id="PTHR43316:SF3">
    <property type="entry name" value="HALOACID DEHALOGENASE, TYPE II (AFU_ORTHOLOGUE AFUA_2G07750)-RELATED"/>
    <property type="match status" value="1"/>
</dbReference>
<dbReference type="Pfam" id="PF00702">
    <property type="entry name" value="Hydrolase"/>
    <property type="match status" value="1"/>
</dbReference>
<dbReference type="SFLD" id="SFLDG01129">
    <property type="entry name" value="C1.5:_HAD__Beta-PGM__Phosphata"/>
    <property type="match status" value="1"/>
</dbReference>
<dbReference type="GO" id="GO:0019120">
    <property type="term" value="F:hydrolase activity, acting on acid halide bonds, in C-halide compounds"/>
    <property type="evidence" value="ECO:0007669"/>
    <property type="project" value="InterPro"/>
</dbReference>
<keyword evidence="4" id="KW-1185">Reference proteome</keyword>